<dbReference type="GO" id="GO:0016034">
    <property type="term" value="F:maleylacetoacetate isomerase activity"/>
    <property type="evidence" value="ECO:0007669"/>
    <property type="project" value="TreeGrafter"/>
</dbReference>
<feature type="domain" description="GST N-terminal" evidence="1">
    <location>
        <begin position="1"/>
        <end position="82"/>
    </location>
</feature>
<dbReference type="GO" id="GO:0004364">
    <property type="term" value="F:glutathione transferase activity"/>
    <property type="evidence" value="ECO:0007669"/>
    <property type="project" value="TreeGrafter"/>
</dbReference>
<evidence type="ECO:0000313" key="3">
    <source>
        <dbReference type="Proteomes" id="UP000029392"/>
    </source>
</evidence>
<dbReference type="GO" id="GO:0006749">
    <property type="term" value="P:glutathione metabolic process"/>
    <property type="evidence" value="ECO:0007669"/>
    <property type="project" value="TreeGrafter"/>
</dbReference>
<organism evidence="2 3">
    <name type="scientific">Arenimonas malthae CC-JY-1</name>
    <dbReference type="NCBI Taxonomy" id="1384054"/>
    <lineage>
        <taxon>Bacteria</taxon>
        <taxon>Pseudomonadati</taxon>
        <taxon>Pseudomonadota</taxon>
        <taxon>Gammaproteobacteria</taxon>
        <taxon>Lysobacterales</taxon>
        <taxon>Lysobacteraceae</taxon>
        <taxon>Arenimonas</taxon>
    </lineage>
</organism>
<dbReference type="CDD" id="cd03057">
    <property type="entry name" value="GST_N_Beta"/>
    <property type="match status" value="1"/>
</dbReference>
<name>A0A091BKZ1_9GAMM</name>
<keyword evidence="3" id="KW-1185">Reference proteome</keyword>
<dbReference type="PATRIC" id="fig|1384054.3.peg.43"/>
<evidence type="ECO:0000259" key="1">
    <source>
        <dbReference type="PROSITE" id="PS50404"/>
    </source>
</evidence>
<dbReference type="EMBL" id="AVCH01000001">
    <property type="protein sequence ID" value="KFN52232.1"/>
    <property type="molecule type" value="Genomic_DNA"/>
</dbReference>
<dbReference type="PANTHER" id="PTHR42673">
    <property type="entry name" value="MALEYLACETOACETATE ISOMERASE"/>
    <property type="match status" value="1"/>
</dbReference>
<dbReference type="SUPFAM" id="SSF47616">
    <property type="entry name" value="GST C-terminal domain-like"/>
    <property type="match status" value="1"/>
</dbReference>
<proteinExistence type="predicted"/>
<dbReference type="InterPro" id="IPR036282">
    <property type="entry name" value="Glutathione-S-Trfase_C_sf"/>
</dbReference>
<dbReference type="SFLD" id="SFLDS00019">
    <property type="entry name" value="Glutathione_Transferase_(cytos"/>
    <property type="match status" value="1"/>
</dbReference>
<dbReference type="STRING" id="1384054.N790_00240"/>
<sequence length="216" mass="23726">MHEFVLFYSPGACSLAVHAALEHAGAAYEAVNVDLRQKLQLAPEYLRLNPQGRVPTLVVDGRPLTEAVAIADFLDRRFPEAGLLPHGDFDRALAMAAIQRLSSDIHPLYRALWIPGWFSDDPAAHDALKATATRRLLEFYAELDRRLGEGSWGPGEPAGFLAFYTAVFLRWSAAVAPGGLGPHCEALRQHLSQHPSLAEVVAREGVRLDSLKRLTD</sequence>
<dbReference type="PANTHER" id="PTHR42673:SF4">
    <property type="entry name" value="MALEYLACETOACETATE ISOMERASE"/>
    <property type="match status" value="1"/>
</dbReference>
<protein>
    <recommendedName>
        <fullName evidence="1">GST N-terminal domain-containing protein</fullName>
    </recommendedName>
</protein>
<dbReference type="RefSeq" id="WP_052385533.1">
    <property type="nucleotide sequence ID" value="NZ_AVCH01000001.1"/>
</dbReference>
<dbReference type="SUPFAM" id="SSF52833">
    <property type="entry name" value="Thioredoxin-like"/>
    <property type="match status" value="1"/>
</dbReference>
<evidence type="ECO:0000313" key="2">
    <source>
        <dbReference type="EMBL" id="KFN52232.1"/>
    </source>
</evidence>
<dbReference type="Proteomes" id="UP000029392">
    <property type="component" value="Unassembled WGS sequence"/>
</dbReference>
<dbReference type="eggNOG" id="COG0625">
    <property type="taxonomic scope" value="Bacteria"/>
</dbReference>
<dbReference type="AlphaFoldDB" id="A0A091BKZ1"/>
<dbReference type="GO" id="GO:0006559">
    <property type="term" value="P:L-phenylalanine catabolic process"/>
    <property type="evidence" value="ECO:0007669"/>
    <property type="project" value="TreeGrafter"/>
</dbReference>
<gene>
    <name evidence="2" type="ORF">N790_00240</name>
</gene>
<dbReference type="InterPro" id="IPR036249">
    <property type="entry name" value="Thioredoxin-like_sf"/>
</dbReference>
<reference evidence="2 3" key="1">
    <citation type="submission" date="2013-09" db="EMBL/GenBank/DDBJ databases">
        <title>Genome sequencing of Arenimonas malthae.</title>
        <authorList>
            <person name="Chen F."/>
            <person name="Wang G."/>
        </authorList>
    </citation>
    <scope>NUCLEOTIDE SEQUENCE [LARGE SCALE GENOMIC DNA]</scope>
    <source>
        <strain evidence="2 3">CC-JY-1</strain>
    </source>
</reference>
<dbReference type="InterPro" id="IPR004045">
    <property type="entry name" value="Glutathione_S-Trfase_N"/>
</dbReference>
<comment type="caution">
    <text evidence="2">The sequence shown here is derived from an EMBL/GenBank/DDBJ whole genome shotgun (WGS) entry which is preliminary data.</text>
</comment>
<dbReference type="Gene3D" id="1.20.1050.10">
    <property type="match status" value="1"/>
</dbReference>
<dbReference type="PROSITE" id="PS50404">
    <property type="entry name" value="GST_NTER"/>
    <property type="match status" value="1"/>
</dbReference>
<dbReference type="OrthoDB" id="8772754at2"/>
<dbReference type="InterPro" id="IPR040079">
    <property type="entry name" value="Glutathione_S-Trfase"/>
</dbReference>
<dbReference type="Pfam" id="PF02798">
    <property type="entry name" value="GST_N"/>
    <property type="match status" value="1"/>
</dbReference>
<accession>A0A091BKZ1</accession>
<dbReference type="Gene3D" id="3.40.30.10">
    <property type="entry name" value="Glutaredoxin"/>
    <property type="match status" value="1"/>
</dbReference>
<dbReference type="SFLD" id="SFLDG00358">
    <property type="entry name" value="Main_(cytGST)"/>
    <property type="match status" value="1"/>
</dbReference>